<dbReference type="AlphaFoldDB" id="A0A6J7KMK7"/>
<accession>A0A6J7KMK7</accession>
<reference evidence="2" key="1">
    <citation type="submission" date="2020-05" db="EMBL/GenBank/DDBJ databases">
        <authorList>
            <person name="Chiriac C."/>
            <person name="Salcher M."/>
            <person name="Ghai R."/>
            <person name="Kavagutti S V."/>
        </authorList>
    </citation>
    <scope>NUCLEOTIDE SEQUENCE</scope>
</reference>
<protein>
    <submittedName>
        <fullName evidence="2">Unannotated protein</fullName>
    </submittedName>
</protein>
<proteinExistence type="predicted"/>
<evidence type="ECO:0000313" key="2">
    <source>
        <dbReference type="EMBL" id="CAB4957608.1"/>
    </source>
</evidence>
<name>A0A6J7KMK7_9ZZZZ</name>
<evidence type="ECO:0000256" key="1">
    <source>
        <dbReference type="SAM" id="MobiDB-lite"/>
    </source>
</evidence>
<dbReference type="EMBL" id="CAFBNF010000242">
    <property type="protein sequence ID" value="CAB4957608.1"/>
    <property type="molecule type" value="Genomic_DNA"/>
</dbReference>
<organism evidence="2">
    <name type="scientific">freshwater metagenome</name>
    <dbReference type="NCBI Taxonomy" id="449393"/>
    <lineage>
        <taxon>unclassified sequences</taxon>
        <taxon>metagenomes</taxon>
        <taxon>ecological metagenomes</taxon>
    </lineage>
</organism>
<feature type="region of interest" description="Disordered" evidence="1">
    <location>
        <begin position="78"/>
        <end position="100"/>
    </location>
</feature>
<gene>
    <name evidence="2" type="ORF">UFOPK3773_01789</name>
</gene>
<sequence>MASGTSCLSGIARTTPRHAAASTAEVISVVVSGSPLPERATAISASASVAATAIVPVPSRKAAAAPVVMAWSVAERGRSPRAKEPEMLAAAAATPVRRAR</sequence>